<protein>
    <submittedName>
        <fullName evidence="3">Methyltransf_11 domain-containing protein</fullName>
    </submittedName>
</protein>
<dbReference type="SUPFAM" id="SSF53335">
    <property type="entry name" value="S-adenosyl-L-methionine-dependent methyltransferases"/>
    <property type="match status" value="1"/>
</dbReference>
<dbReference type="InterPro" id="IPR026669">
    <property type="entry name" value="Arsenite_MeTrfase-like"/>
</dbReference>
<name>A0A0N4VP46_ENTVE</name>
<organism evidence="3">
    <name type="scientific">Enterobius vermicularis</name>
    <name type="common">Human pinworm</name>
    <dbReference type="NCBI Taxonomy" id="51028"/>
    <lineage>
        <taxon>Eukaryota</taxon>
        <taxon>Metazoa</taxon>
        <taxon>Ecdysozoa</taxon>
        <taxon>Nematoda</taxon>
        <taxon>Chromadorea</taxon>
        <taxon>Rhabditida</taxon>
        <taxon>Spirurina</taxon>
        <taxon>Oxyuridomorpha</taxon>
        <taxon>Oxyuroidea</taxon>
        <taxon>Oxyuridae</taxon>
        <taxon>Enterobius</taxon>
    </lineage>
</organism>
<dbReference type="AlphaFoldDB" id="A0A0N4VP46"/>
<dbReference type="CDD" id="cd02440">
    <property type="entry name" value="AdoMet_MTases"/>
    <property type="match status" value="1"/>
</dbReference>
<keyword evidence="2" id="KW-1185">Reference proteome</keyword>
<dbReference type="PANTHER" id="PTHR43675:SF1">
    <property type="entry name" value="RIKEN CDNA 2700097O09 GENE"/>
    <property type="match status" value="1"/>
</dbReference>
<dbReference type="PANTHER" id="PTHR43675">
    <property type="entry name" value="ARSENITE METHYLTRANSFERASE"/>
    <property type="match status" value="1"/>
</dbReference>
<dbReference type="InterPro" id="IPR029063">
    <property type="entry name" value="SAM-dependent_MTases_sf"/>
</dbReference>
<dbReference type="OrthoDB" id="15794at2759"/>
<dbReference type="Proteomes" id="UP000274131">
    <property type="component" value="Unassembled WGS sequence"/>
</dbReference>
<evidence type="ECO:0000313" key="3">
    <source>
        <dbReference type="WBParaSite" id="EVEC_0001276901-mRNA-1"/>
    </source>
</evidence>
<dbReference type="STRING" id="51028.A0A0N4VP46"/>
<accession>A0A0N4VP46</accession>
<dbReference type="WBParaSite" id="EVEC_0001276901-mRNA-1">
    <property type="protein sequence ID" value="EVEC_0001276901-mRNA-1"/>
    <property type="gene ID" value="EVEC_0001276901"/>
</dbReference>
<evidence type="ECO:0000313" key="2">
    <source>
        <dbReference type="Proteomes" id="UP000274131"/>
    </source>
</evidence>
<dbReference type="Gene3D" id="3.40.50.150">
    <property type="entry name" value="Vaccinia Virus protein VP39"/>
    <property type="match status" value="1"/>
</dbReference>
<gene>
    <name evidence="1" type="ORF">EVEC_LOCUS11942</name>
</gene>
<dbReference type="GO" id="GO:0008168">
    <property type="term" value="F:methyltransferase activity"/>
    <property type="evidence" value="ECO:0007669"/>
    <property type="project" value="TreeGrafter"/>
</dbReference>
<proteinExistence type="predicted"/>
<reference evidence="3" key="1">
    <citation type="submission" date="2017-02" db="UniProtKB">
        <authorList>
            <consortium name="WormBaseParasite"/>
        </authorList>
    </citation>
    <scope>IDENTIFICATION</scope>
</reference>
<reference evidence="1 2" key="2">
    <citation type="submission" date="2018-10" db="EMBL/GenBank/DDBJ databases">
        <authorList>
            <consortium name="Pathogen Informatics"/>
        </authorList>
    </citation>
    <scope>NUCLEOTIDE SEQUENCE [LARGE SCALE GENOMIC DNA]</scope>
</reference>
<sequence length="314" mass="35188">MVLNLAEAEESFLKLLEQVEPRKVAEFLSWINDSFAVIDGRQHRKSCGTSNASTFLTNSFPTDAAVVESDAFLRKIAVEMRAQVPQDAIFESETTFWPEDGLDSDCDPATTVHVDSFLYDDDDVDDLVDANLLSRNFCTKCGSKEVKPLTFITHSLSIDQLRYIFTVLVPLNQAMHNRLILDIGSRLGAVLYGVFYYSGGYVNAVGIEMNKDLCALQKKIVVENGMQDRIKVINDDVRNQREVVAAADVIVMNNVFSFFLPLKEQISCFEFLYASLRPGTVIISNPTLEAVTEHLSLPFKISSWVDKGSFFLLL</sequence>
<evidence type="ECO:0000313" key="1">
    <source>
        <dbReference type="EMBL" id="VDD97191.1"/>
    </source>
</evidence>
<dbReference type="EMBL" id="UXUI01013021">
    <property type="protein sequence ID" value="VDD97191.1"/>
    <property type="molecule type" value="Genomic_DNA"/>
</dbReference>